<dbReference type="SUPFAM" id="SSF47473">
    <property type="entry name" value="EF-hand"/>
    <property type="match status" value="1"/>
</dbReference>
<organism evidence="2 3">
    <name type="scientific">Pedosphaera parvula (strain Ellin514)</name>
    <dbReference type="NCBI Taxonomy" id="320771"/>
    <lineage>
        <taxon>Bacteria</taxon>
        <taxon>Pseudomonadati</taxon>
        <taxon>Verrucomicrobiota</taxon>
        <taxon>Pedosphaerae</taxon>
        <taxon>Pedosphaerales</taxon>
        <taxon>Pedosphaeraceae</taxon>
        <taxon>Pedosphaera</taxon>
    </lineage>
</organism>
<dbReference type="STRING" id="320771.Cflav_PD0860"/>
<evidence type="ECO:0000256" key="1">
    <source>
        <dbReference type="SAM" id="SignalP"/>
    </source>
</evidence>
<dbReference type="GO" id="GO:0030288">
    <property type="term" value="C:outer membrane-bounded periplasmic space"/>
    <property type="evidence" value="ECO:0007669"/>
    <property type="project" value="InterPro"/>
</dbReference>
<gene>
    <name evidence="2" type="ORF">Cflav_PD0860</name>
</gene>
<accession>B9XQI5</accession>
<keyword evidence="3" id="KW-1185">Reference proteome</keyword>
<dbReference type="EMBL" id="ABOX02000054">
    <property type="protein sequence ID" value="EEF57910.1"/>
    <property type="molecule type" value="Genomic_DNA"/>
</dbReference>
<evidence type="ECO:0000313" key="2">
    <source>
        <dbReference type="EMBL" id="EEF57910.1"/>
    </source>
</evidence>
<comment type="caution">
    <text evidence="2">The sequence shown here is derived from an EMBL/GenBank/DDBJ whole genome shotgun (WGS) entry which is preliminary data.</text>
</comment>
<name>B9XQI5_PEDPL</name>
<proteinExistence type="predicted"/>
<dbReference type="Gene3D" id="3.40.50.10610">
    <property type="entry name" value="ABC-type transport auxiliary lipoprotein component"/>
    <property type="match status" value="1"/>
</dbReference>
<dbReference type="Gene3D" id="1.10.238.10">
    <property type="entry name" value="EF-hand"/>
    <property type="match status" value="2"/>
</dbReference>
<dbReference type="InterPro" id="IPR011992">
    <property type="entry name" value="EF-hand-dom_pair"/>
</dbReference>
<feature type="signal peptide" evidence="1">
    <location>
        <begin position="1"/>
        <end position="30"/>
    </location>
</feature>
<dbReference type="PROSITE" id="PS00018">
    <property type="entry name" value="EF_HAND_1"/>
    <property type="match status" value="2"/>
</dbReference>
<dbReference type="Pfam" id="PF03783">
    <property type="entry name" value="CsgG"/>
    <property type="match status" value="2"/>
</dbReference>
<keyword evidence="1" id="KW-0732">Signal</keyword>
<sequence length="1441" mass="163844" precursor="true">MPNLMFLKRHFLKYVFCPLLLLAGSLCAGAETPQPHLAILSDQTFGPAGDLLSVELSHQTNIVLLERSEIDRILKEQNLALSETSLKDNIKVGQILGADGLLTLGLVQSGTNSHLAATLIAVKQGVILDVMESPWPIKEIGEWPRLVRAHFQEYLPKLGVLPKDALPISVLNLRSAANSQETKKLERELTELLLNRLTHERELFVLERRKLDKLTTEKEFNKTEESPFWNGSYLLEGIIDKNGYSKEEATISARLVPPGGETPVEIEIFGKRNQPEQMIEQLARRIMASLKKKSSAPEWKPAAEAMQYYEEAKWALKWNVNQEAQAAAESAWALGKRDMDCALVRINSYLAEIVPDPGYQRGTLSGFKDEQRIIWTLEQIKTNDNAAGLFWEHPVDNGDIIRYLTIANSPQEGQLDASIHILSLYYEFAQTTSPQEPRMDSAWYRLGVNSLIRASQVLQHYYLMRESQKGVKNKLAELRRLARAVSEYILKSPSVRDAYWVGERVATHDELARFSAGQNIFQCKLLWGSVWQEAPEDSIALYRDLMRSDVFCYIHKDFWFRGIEFPRLAAWRPEDKQKVPLVWNQFVQGMEASTNLMLRLEAKSLELARTADPQESEVAFTNLFKLLFDNREAIVTNNVEVLYQNWGLGDLVGTWHLGLKPGLAKLGKLYNSEYAPKLAAMDQEYWTRSSERKIQRENQVLFEQQKEILKGTSYEFFTFEHAFQFFQYTPAQALELKPLLANYKTNLSTQTSNLPERQKAQLSSAIFRVEIIEKRVNEILRTSQNPTARKEPVNQTNAFRLNSKEAHGPDSSAKPLLVEKYFEIPERDFPAEKIAHLRTLSHVVREGKLFVDLRYDERQPNAGPLFRAAVGIWNPQNEGWRIIPYPANGNAGINQLSVPIGFMGQEELTSQFEFFNGALYISDWEGIKRYDSRTMEWEDLHLPEARLCQLFAMGGRLYASSDDSIFEILDQGHSTRLLASIRRRPEITLLDSLESLDKPVLFPGPGKTVRTSVNGSIYSWDGQAWNRSLSLKLNKGPEDFADGTLLRFVPLSGAAQIWFLPHAETNAVFCWQERVGNPYLRPATTGEPQTNVASAPKPFWKPKPGVQIAQGACVAINTNLYFFQEDCGVTNLSGHMTAVERNGHHGFLFCLNPEVQDPLSIPLKFDTEHGAVPSSTLFRRAPRMGLTFPWMATIAGKLVIGHGSLPGIWVIPQTQIDAAIARDMQDNQSRRREAEKKPEDLRKELMARYDHNHDGTLDAEESEAAVLDPAWLELNWPLIDTNGNGLLDAEDNLNLFDANGNDQAEEAELSAIDKIQSVVAAKLLERWDQNRDGVLDEQELRALESEDRRTRPKAQFHVSVSFCLGFDADRDRSLDQKELQEMLAVYTHNSILTARPSWPDMRPRVPLFAFQWNDPGTRQLYQKVVEHLWRQQRTAGVEKIK</sequence>
<evidence type="ECO:0000313" key="3">
    <source>
        <dbReference type="Proteomes" id="UP000003688"/>
    </source>
</evidence>
<dbReference type="RefSeq" id="WP_007418071.1">
    <property type="nucleotide sequence ID" value="NZ_ABOX02000054.1"/>
</dbReference>
<dbReference type="InterPro" id="IPR005534">
    <property type="entry name" value="Curli_assmbl/transp-comp_CsgG"/>
</dbReference>
<reference evidence="2 3" key="1">
    <citation type="journal article" date="2011" name="J. Bacteriol.">
        <title>Genome sequence of 'Pedosphaera parvula' Ellin514, an aerobic Verrucomicrobial isolate from pasture soil.</title>
        <authorList>
            <person name="Kant R."/>
            <person name="van Passel M.W."/>
            <person name="Sangwan P."/>
            <person name="Palva A."/>
            <person name="Lucas S."/>
            <person name="Copeland A."/>
            <person name="Lapidus A."/>
            <person name="Glavina Del Rio T."/>
            <person name="Dalin E."/>
            <person name="Tice H."/>
            <person name="Bruce D."/>
            <person name="Goodwin L."/>
            <person name="Pitluck S."/>
            <person name="Chertkov O."/>
            <person name="Larimer F.W."/>
            <person name="Land M.L."/>
            <person name="Hauser L."/>
            <person name="Brettin T.S."/>
            <person name="Detter J.C."/>
            <person name="Han S."/>
            <person name="de Vos W.M."/>
            <person name="Janssen P.H."/>
            <person name="Smidt H."/>
        </authorList>
    </citation>
    <scope>NUCLEOTIDE SEQUENCE [LARGE SCALE GENOMIC DNA]</scope>
    <source>
        <strain evidence="2 3">Ellin514</strain>
    </source>
</reference>
<feature type="chain" id="PRO_5002895055" evidence="1">
    <location>
        <begin position="31"/>
        <end position="1441"/>
    </location>
</feature>
<protein>
    <submittedName>
        <fullName evidence="2">Uncharacterized protein</fullName>
    </submittedName>
</protein>
<dbReference type="Proteomes" id="UP000003688">
    <property type="component" value="Unassembled WGS sequence"/>
</dbReference>
<dbReference type="InterPro" id="IPR018247">
    <property type="entry name" value="EF_Hand_1_Ca_BS"/>
</dbReference>